<dbReference type="InterPro" id="IPR023346">
    <property type="entry name" value="Lysozyme-like_dom_sf"/>
</dbReference>
<comment type="similarity">
    <text evidence="2">Belongs to the virb1 family.</text>
</comment>
<dbReference type="PANTHER" id="PTHR37423:SF2">
    <property type="entry name" value="MEMBRANE-BOUND LYTIC MUREIN TRANSGLYCOSYLASE C"/>
    <property type="match status" value="1"/>
</dbReference>
<evidence type="ECO:0000313" key="6">
    <source>
        <dbReference type="EMBL" id="MBB3963796.1"/>
    </source>
</evidence>
<comment type="similarity">
    <text evidence="1">Belongs to the transglycosylase Slt family.</text>
</comment>
<dbReference type="Gene3D" id="1.10.530.10">
    <property type="match status" value="1"/>
</dbReference>
<comment type="caution">
    <text evidence="6">The sequence shown here is derived from an EMBL/GenBank/DDBJ whole genome shotgun (WGS) entry which is preliminary data.</text>
</comment>
<keyword evidence="6" id="KW-0326">Glycosidase</keyword>
<dbReference type="RefSeq" id="WP_183899491.1">
    <property type="nucleotide sequence ID" value="NZ_JACIDW010000003.1"/>
</dbReference>
<dbReference type="Proteomes" id="UP000582090">
    <property type="component" value="Unassembled WGS sequence"/>
</dbReference>
<keyword evidence="3 4" id="KW-0732">Signal</keyword>
<evidence type="ECO:0000256" key="4">
    <source>
        <dbReference type="SAM" id="SignalP"/>
    </source>
</evidence>
<feature type="domain" description="Transglycosylase SLT" evidence="5">
    <location>
        <begin position="532"/>
        <end position="636"/>
    </location>
</feature>
<dbReference type="SUPFAM" id="SSF53955">
    <property type="entry name" value="Lysozyme-like"/>
    <property type="match status" value="1"/>
</dbReference>
<dbReference type="GO" id="GO:0000270">
    <property type="term" value="P:peptidoglycan metabolic process"/>
    <property type="evidence" value="ECO:0007669"/>
    <property type="project" value="InterPro"/>
</dbReference>
<dbReference type="InterPro" id="IPR008258">
    <property type="entry name" value="Transglycosylase_SLT_dom_1"/>
</dbReference>
<dbReference type="CDD" id="cd13401">
    <property type="entry name" value="Slt70-like"/>
    <property type="match status" value="1"/>
</dbReference>
<sequence length="691" mass="74861">MKRAVLILSVLGLTAGPWSTFAAQLPGEDVPVPNVKPLGYLPQTSSPASIITGSIPRAQAVAPVNSDLKAGLDALSNRNPMQAISIRDSMRQGTLDRHILTWAIVVSGQKGVPSVEIATAARELSGWPGLAKLRPYSERALYDENPSPSAVLAAFGETAPETTSGAMILSRALVATGKQAQAAKYMRKVWRGETLDKPMEDKILAEFAGLLTVADHKARMEYLMYRNRTAQAKRFGDLGQAQSLFKAWEAVTNKAPNAGALLAGVDGKWSGDPGYLFARIEYLRKQDKYVEAAKLLQQMPRERGELVNAGEWWNEQRIISRGLVDQGQFKLAYSIVSKYAAATPTDIVEAEFHSGWYALRGLKDPATAQAHFRRILDVSSGPISVSRAWYWMGRSAEAGGGGKAAEFYAKAANYSTTFYGQLAGEKLGRKAINVSYPSPSSADRERYQQREAVQAIARLDAAGHGWRANALYLALGEQMQSPGELAILAAQAERTGNHQLSLQIGKSAYARGIDVAALAFPIGVIPGTANISGSGKALAYAIARQESAFNPAAISAADARGLLQILPGTAKAVAKRFNIAYSQDKLTTDAGYNATLGAHYLGEQIDAFGGSYIMTFIAYNAGPRRVPEWIERYGDPRGKSIDAVVDWIERIPFPETRNYVQRVMENYQVYKARLGQPASIERDLIGGRTAS</sequence>
<dbReference type="GO" id="GO:0008933">
    <property type="term" value="F:peptidoglycan lytic transglycosylase activity"/>
    <property type="evidence" value="ECO:0007669"/>
    <property type="project" value="InterPro"/>
</dbReference>
<dbReference type="Pfam" id="PF01464">
    <property type="entry name" value="SLT"/>
    <property type="match status" value="1"/>
</dbReference>
<evidence type="ECO:0000256" key="2">
    <source>
        <dbReference type="ARBA" id="ARBA00009387"/>
    </source>
</evidence>
<evidence type="ECO:0000256" key="1">
    <source>
        <dbReference type="ARBA" id="ARBA00007734"/>
    </source>
</evidence>
<keyword evidence="6" id="KW-0378">Hydrolase</keyword>
<accession>A0A7W6CP27</accession>
<proteinExistence type="inferred from homology"/>
<gene>
    <name evidence="6" type="ORF">GGQ67_001435</name>
</gene>
<dbReference type="GO" id="GO:0004553">
    <property type="term" value="F:hydrolase activity, hydrolyzing O-glycosyl compounds"/>
    <property type="evidence" value="ECO:0007669"/>
    <property type="project" value="InterPro"/>
</dbReference>
<dbReference type="InterPro" id="IPR008939">
    <property type="entry name" value="Lytic_TGlycosylase_superhlx_U"/>
</dbReference>
<dbReference type="GO" id="GO:0016020">
    <property type="term" value="C:membrane"/>
    <property type="evidence" value="ECO:0007669"/>
    <property type="project" value="InterPro"/>
</dbReference>
<evidence type="ECO:0000256" key="3">
    <source>
        <dbReference type="ARBA" id="ARBA00022729"/>
    </source>
</evidence>
<keyword evidence="7" id="KW-1185">Reference proteome</keyword>
<dbReference type="SUPFAM" id="SSF48435">
    <property type="entry name" value="Bacterial muramidases"/>
    <property type="match status" value="1"/>
</dbReference>
<protein>
    <submittedName>
        <fullName evidence="6">Soluble lytic murein transglycosylase</fullName>
        <ecNumber evidence="6">3.2.1.-</ecNumber>
    </submittedName>
</protein>
<feature type="signal peptide" evidence="4">
    <location>
        <begin position="1"/>
        <end position="22"/>
    </location>
</feature>
<dbReference type="PANTHER" id="PTHR37423">
    <property type="entry name" value="SOLUBLE LYTIC MUREIN TRANSGLYCOSYLASE-RELATED"/>
    <property type="match status" value="1"/>
</dbReference>
<evidence type="ECO:0000313" key="7">
    <source>
        <dbReference type="Proteomes" id="UP000582090"/>
    </source>
</evidence>
<evidence type="ECO:0000259" key="5">
    <source>
        <dbReference type="Pfam" id="PF01464"/>
    </source>
</evidence>
<dbReference type="InterPro" id="IPR000189">
    <property type="entry name" value="Transglyc_AS"/>
</dbReference>
<reference evidence="6 7" key="1">
    <citation type="submission" date="2020-08" db="EMBL/GenBank/DDBJ databases">
        <title>Genomic Encyclopedia of Type Strains, Phase IV (KMG-IV): sequencing the most valuable type-strain genomes for metagenomic binning, comparative biology and taxonomic classification.</title>
        <authorList>
            <person name="Goeker M."/>
        </authorList>
    </citation>
    <scope>NUCLEOTIDE SEQUENCE [LARGE SCALE GENOMIC DNA]</scope>
    <source>
        <strain evidence="6 7">DSM 26575</strain>
    </source>
</reference>
<name>A0A7W6CP27_9HYPH</name>
<dbReference type="EMBL" id="JACIDW010000003">
    <property type="protein sequence ID" value="MBB3963796.1"/>
    <property type="molecule type" value="Genomic_DNA"/>
</dbReference>
<dbReference type="AlphaFoldDB" id="A0A7W6CP27"/>
<dbReference type="GO" id="GO:0042597">
    <property type="term" value="C:periplasmic space"/>
    <property type="evidence" value="ECO:0007669"/>
    <property type="project" value="InterPro"/>
</dbReference>
<dbReference type="EC" id="3.2.1.-" evidence="6"/>
<organism evidence="6 7">
    <name type="scientific">Rhizobium metallidurans</name>
    <dbReference type="NCBI Taxonomy" id="1265931"/>
    <lineage>
        <taxon>Bacteria</taxon>
        <taxon>Pseudomonadati</taxon>
        <taxon>Pseudomonadota</taxon>
        <taxon>Alphaproteobacteria</taxon>
        <taxon>Hyphomicrobiales</taxon>
        <taxon>Rhizobiaceae</taxon>
        <taxon>Rhizobium/Agrobacterium group</taxon>
        <taxon>Rhizobium</taxon>
    </lineage>
</organism>
<dbReference type="PROSITE" id="PS00922">
    <property type="entry name" value="TRANSGLYCOSYLASE"/>
    <property type="match status" value="1"/>
</dbReference>
<feature type="chain" id="PRO_5030841858" evidence="4">
    <location>
        <begin position="23"/>
        <end position="691"/>
    </location>
</feature>
<dbReference type="Gene3D" id="1.25.20.10">
    <property type="entry name" value="Bacterial muramidases"/>
    <property type="match status" value="1"/>
</dbReference>